<keyword evidence="3" id="KW-0547">Nucleotide-binding</keyword>
<keyword evidence="2 8" id="KW-0812">Transmembrane</keyword>
<evidence type="ECO:0000259" key="9">
    <source>
        <dbReference type="PROSITE" id="PS50893"/>
    </source>
</evidence>
<evidence type="ECO:0000256" key="4">
    <source>
        <dbReference type="ARBA" id="ARBA00022840"/>
    </source>
</evidence>
<feature type="transmembrane region" description="Helical" evidence="8">
    <location>
        <begin position="197"/>
        <end position="215"/>
    </location>
</feature>
<evidence type="ECO:0000256" key="6">
    <source>
        <dbReference type="ARBA" id="ARBA00023136"/>
    </source>
</evidence>
<protein>
    <submittedName>
        <fullName evidence="11">ABC-type multidrug transport system fused ATPase/permease subunit</fullName>
    </submittedName>
</protein>
<dbReference type="InterPro" id="IPR011527">
    <property type="entry name" value="ABC1_TM_dom"/>
</dbReference>
<reference evidence="11 12" key="1">
    <citation type="submission" date="2020-03" db="EMBL/GenBank/DDBJ databases">
        <title>Sequencing the genomes of 1000 actinobacteria strains.</title>
        <authorList>
            <person name="Klenk H.-P."/>
        </authorList>
    </citation>
    <scope>NUCLEOTIDE SEQUENCE [LARGE SCALE GENOMIC DNA]</scope>
    <source>
        <strain evidence="11 12">DSM 45668</strain>
    </source>
</reference>
<keyword evidence="5 8" id="KW-1133">Transmembrane helix</keyword>
<keyword evidence="4" id="KW-0067">ATP-binding</keyword>
<evidence type="ECO:0000313" key="11">
    <source>
        <dbReference type="EMBL" id="NIH81098.1"/>
    </source>
</evidence>
<organism evidence="11 12">
    <name type="scientific">Amycolatopsis viridis</name>
    <dbReference type="NCBI Taxonomy" id="185678"/>
    <lineage>
        <taxon>Bacteria</taxon>
        <taxon>Bacillati</taxon>
        <taxon>Actinomycetota</taxon>
        <taxon>Actinomycetes</taxon>
        <taxon>Pseudonocardiales</taxon>
        <taxon>Pseudonocardiaceae</taxon>
        <taxon>Amycolatopsis</taxon>
    </lineage>
</organism>
<feature type="region of interest" description="Disordered" evidence="7">
    <location>
        <begin position="584"/>
        <end position="616"/>
    </location>
</feature>
<keyword evidence="12" id="KW-1185">Reference proteome</keyword>
<dbReference type="Proteomes" id="UP000754495">
    <property type="component" value="Unassembled WGS sequence"/>
</dbReference>
<evidence type="ECO:0000256" key="3">
    <source>
        <dbReference type="ARBA" id="ARBA00022741"/>
    </source>
</evidence>
<dbReference type="PROSITE" id="PS50893">
    <property type="entry name" value="ABC_TRANSPORTER_2"/>
    <property type="match status" value="1"/>
</dbReference>
<dbReference type="InterPro" id="IPR003439">
    <property type="entry name" value="ABC_transporter-like_ATP-bd"/>
</dbReference>
<dbReference type="SUPFAM" id="SSF52540">
    <property type="entry name" value="P-loop containing nucleoside triphosphate hydrolases"/>
    <property type="match status" value="1"/>
</dbReference>
<evidence type="ECO:0000256" key="7">
    <source>
        <dbReference type="SAM" id="MobiDB-lite"/>
    </source>
</evidence>
<dbReference type="SMART" id="SM00382">
    <property type="entry name" value="AAA"/>
    <property type="match status" value="1"/>
</dbReference>
<evidence type="ECO:0000256" key="2">
    <source>
        <dbReference type="ARBA" id="ARBA00022692"/>
    </source>
</evidence>
<dbReference type="Gene3D" id="1.20.1560.10">
    <property type="entry name" value="ABC transporter type 1, transmembrane domain"/>
    <property type="match status" value="1"/>
</dbReference>
<dbReference type="RefSeq" id="WP_167116325.1">
    <property type="nucleotide sequence ID" value="NZ_JAANOU010000001.1"/>
</dbReference>
<evidence type="ECO:0000256" key="5">
    <source>
        <dbReference type="ARBA" id="ARBA00022989"/>
    </source>
</evidence>
<evidence type="ECO:0000313" key="12">
    <source>
        <dbReference type="Proteomes" id="UP000754495"/>
    </source>
</evidence>
<dbReference type="EMBL" id="JAANOU010000001">
    <property type="protein sequence ID" value="NIH81098.1"/>
    <property type="molecule type" value="Genomic_DNA"/>
</dbReference>
<gene>
    <name evidence="11" type="ORF">FHX46_003628</name>
</gene>
<dbReference type="PROSITE" id="PS50929">
    <property type="entry name" value="ABC_TM1F"/>
    <property type="match status" value="1"/>
</dbReference>
<keyword evidence="6 8" id="KW-0472">Membrane</keyword>
<evidence type="ECO:0000256" key="1">
    <source>
        <dbReference type="ARBA" id="ARBA00004651"/>
    </source>
</evidence>
<dbReference type="PANTHER" id="PTHR24221">
    <property type="entry name" value="ATP-BINDING CASSETTE SUB-FAMILY B"/>
    <property type="match status" value="1"/>
</dbReference>
<dbReference type="SUPFAM" id="SSF90123">
    <property type="entry name" value="ABC transporter transmembrane region"/>
    <property type="match status" value="1"/>
</dbReference>
<dbReference type="InterPro" id="IPR003593">
    <property type="entry name" value="AAA+_ATPase"/>
</dbReference>
<dbReference type="InterPro" id="IPR036640">
    <property type="entry name" value="ABC1_TM_sf"/>
</dbReference>
<evidence type="ECO:0000256" key="8">
    <source>
        <dbReference type="SAM" id="Phobius"/>
    </source>
</evidence>
<name>A0ABX0SW02_9PSEU</name>
<dbReference type="PANTHER" id="PTHR24221:SF654">
    <property type="entry name" value="ATP-BINDING CASSETTE SUB-FAMILY B MEMBER 6"/>
    <property type="match status" value="1"/>
</dbReference>
<evidence type="ECO:0000259" key="10">
    <source>
        <dbReference type="PROSITE" id="PS50929"/>
    </source>
</evidence>
<dbReference type="Pfam" id="PF00664">
    <property type="entry name" value="ABC_membrane"/>
    <property type="match status" value="1"/>
</dbReference>
<comment type="caution">
    <text evidence="11">The sequence shown here is derived from an EMBL/GenBank/DDBJ whole genome shotgun (WGS) entry which is preliminary data.</text>
</comment>
<feature type="domain" description="ABC transporter" evidence="9">
    <location>
        <begin position="375"/>
        <end position="609"/>
    </location>
</feature>
<feature type="compositionally biased region" description="Basic and acidic residues" evidence="7">
    <location>
        <begin position="596"/>
        <end position="605"/>
    </location>
</feature>
<feature type="transmembrane region" description="Helical" evidence="8">
    <location>
        <begin position="288"/>
        <end position="306"/>
    </location>
</feature>
<dbReference type="PROSITE" id="PS00211">
    <property type="entry name" value="ABC_TRANSPORTER_1"/>
    <property type="match status" value="1"/>
</dbReference>
<sequence>MVTTGRRAGHVGAVPGASGDRRRRRMLPQALAVAAPVVRPHLPALAATSVLELFGAGVSLLRPWPLALAVDHAIGGRPASGLLVRLNGFSPASVLLLAGAATVLLSVVAGVLNLASTVSAERAAEGVGARLRESVFEHTMELSLRWHDRMPSGELLSRLTSDVARMLAAVVAVATILIPDTFVLVVVLVVLALFDPGLALVGLAVLPLLVVLAVWQRRRVRRAQNDARDAWGNLSAVTNDLLRNVRAVQAFGRVDRARELFARPNRRLRDAEVKAATVSARWSPIADIVLSLGAGLVLVIGGRAVLSGSLSTGDLLVILAYLGDMYSPVRSLTRLSSVLAKAGASGKRVDEVLTASESVADAAWAQPAPERIGEVRFAHVGFAYEPGHPVLRDFDLVLRAGETVCLLGPSGAGKSTVLHLLLRLYDVDSGHILINRTDIRDLRRHSLRQRIAFVPQDPWLLDATVADNIAFGVTAADRAAVEEAGRQALVDEFVHTLPHGYDTTLGEGGVRLSGGQRRRVALARAAVSAAPLVLLDEPTASLDPVSSATVVQAIRGATAHRTVLIVTHDRDLAAIADRVVVLDRDPQQPHGNGRGGEPHAADQRPDVLPQARAQAR</sequence>
<feature type="region of interest" description="Disordered" evidence="7">
    <location>
        <begin position="1"/>
        <end position="23"/>
    </location>
</feature>
<feature type="domain" description="ABC transmembrane type-1" evidence="10">
    <location>
        <begin position="53"/>
        <end position="341"/>
    </location>
</feature>
<comment type="subcellular location">
    <subcellularLocation>
        <location evidence="1">Cell membrane</location>
        <topology evidence="1">Multi-pass membrane protein</topology>
    </subcellularLocation>
</comment>
<dbReference type="InterPro" id="IPR017871">
    <property type="entry name" value="ABC_transporter-like_CS"/>
</dbReference>
<feature type="transmembrane region" description="Helical" evidence="8">
    <location>
        <begin position="166"/>
        <end position="191"/>
    </location>
</feature>
<dbReference type="Gene3D" id="3.40.50.300">
    <property type="entry name" value="P-loop containing nucleotide triphosphate hydrolases"/>
    <property type="match status" value="1"/>
</dbReference>
<proteinExistence type="predicted"/>
<dbReference type="InterPro" id="IPR039421">
    <property type="entry name" value="Type_1_exporter"/>
</dbReference>
<dbReference type="InterPro" id="IPR027417">
    <property type="entry name" value="P-loop_NTPase"/>
</dbReference>
<accession>A0ABX0SW02</accession>
<dbReference type="Pfam" id="PF00005">
    <property type="entry name" value="ABC_tran"/>
    <property type="match status" value="1"/>
</dbReference>
<feature type="transmembrane region" description="Helical" evidence="8">
    <location>
        <begin position="92"/>
        <end position="115"/>
    </location>
</feature>